<protein>
    <recommendedName>
        <fullName evidence="11">Kinesin-like protein</fullName>
    </recommendedName>
</protein>
<evidence type="ECO:0000259" key="13">
    <source>
        <dbReference type="PROSITE" id="PS50067"/>
    </source>
</evidence>
<keyword evidence="9" id="KW-0206">Cytoskeleton</keyword>
<comment type="subcellular location">
    <subcellularLocation>
        <location evidence="1">Cytoplasm</location>
        <location evidence="1">Cytoskeleton</location>
    </subcellularLocation>
</comment>
<keyword evidence="5 10" id="KW-0547">Nucleotide-binding</keyword>
<feature type="domain" description="Kinesin motor" evidence="13">
    <location>
        <begin position="49"/>
        <end position="386"/>
    </location>
</feature>
<dbReference type="GO" id="GO:0003777">
    <property type="term" value="F:microtubule motor activity"/>
    <property type="evidence" value="ECO:0007669"/>
    <property type="project" value="InterPro"/>
</dbReference>
<keyword evidence="4 11" id="KW-0493">Microtubule</keyword>
<evidence type="ECO:0000256" key="10">
    <source>
        <dbReference type="PROSITE-ProRule" id="PRU00283"/>
    </source>
</evidence>
<feature type="compositionally biased region" description="Polar residues" evidence="12">
    <location>
        <begin position="769"/>
        <end position="783"/>
    </location>
</feature>
<organism evidence="14 15">
    <name type="scientific">Myodes glareolus</name>
    <name type="common">Bank vole</name>
    <name type="synonym">Clethrionomys glareolus</name>
    <dbReference type="NCBI Taxonomy" id="447135"/>
    <lineage>
        <taxon>Eukaryota</taxon>
        <taxon>Metazoa</taxon>
        <taxon>Chordata</taxon>
        <taxon>Craniata</taxon>
        <taxon>Vertebrata</taxon>
        <taxon>Euteleostomi</taxon>
        <taxon>Mammalia</taxon>
        <taxon>Eutheria</taxon>
        <taxon>Euarchontoglires</taxon>
        <taxon>Glires</taxon>
        <taxon>Rodentia</taxon>
        <taxon>Myomorpha</taxon>
        <taxon>Muroidea</taxon>
        <taxon>Cricetidae</taxon>
        <taxon>Arvicolinae</taxon>
        <taxon>Myodes</taxon>
    </lineage>
</organism>
<keyword evidence="7" id="KW-0175">Coiled coil</keyword>
<dbReference type="EMBL" id="JBBHLL010000397">
    <property type="protein sequence ID" value="KAK7803992.1"/>
    <property type="molecule type" value="Genomic_DNA"/>
</dbReference>
<feature type="region of interest" description="Disordered" evidence="12">
    <location>
        <begin position="723"/>
        <end position="783"/>
    </location>
</feature>
<dbReference type="PANTHER" id="PTHR47969">
    <property type="entry name" value="CHROMOSOME-ASSOCIATED KINESIN KIF4A-RELATED"/>
    <property type="match status" value="1"/>
</dbReference>
<evidence type="ECO:0000256" key="1">
    <source>
        <dbReference type="ARBA" id="ARBA00004245"/>
    </source>
</evidence>
<comment type="similarity">
    <text evidence="10 11">Belongs to the TRAFAC class myosin-kinesin ATPase superfamily. Kinesin family.</text>
</comment>
<evidence type="ECO:0000313" key="15">
    <source>
        <dbReference type="Proteomes" id="UP001488838"/>
    </source>
</evidence>
<dbReference type="InterPro" id="IPR027640">
    <property type="entry name" value="Kinesin-like_fam"/>
</dbReference>
<dbReference type="PANTHER" id="PTHR47969:SF33">
    <property type="entry name" value="KINESIN-LIKE PROTEIN"/>
    <property type="match status" value="1"/>
</dbReference>
<evidence type="ECO:0000256" key="11">
    <source>
        <dbReference type="RuleBase" id="RU000394"/>
    </source>
</evidence>
<evidence type="ECO:0000256" key="12">
    <source>
        <dbReference type="SAM" id="MobiDB-lite"/>
    </source>
</evidence>
<dbReference type="GO" id="GO:0007052">
    <property type="term" value="P:mitotic spindle organization"/>
    <property type="evidence" value="ECO:0007669"/>
    <property type="project" value="TreeGrafter"/>
</dbReference>
<evidence type="ECO:0000256" key="5">
    <source>
        <dbReference type="ARBA" id="ARBA00022741"/>
    </source>
</evidence>
<gene>
    <name evidence="14" type="ORF">U0070_012459</name>
</gene>
<evidence type="ECO:0000256" key="4">
    <source>
        <dbReference type="ARBA" id="ARBA00022701"/>
    </source>
</evidence>
<sequence>MALRPSAEPGAGPRRTRNPHSSGAQVRMDGLGSTGARKGPKALAAWTIWSLLDTRVRPMSAAELRRGEQSALHCSGTRTLQVRPPGGGPDMAFRFGAVLDGACTQEDVFRACGVKRLGELALHGFSCTVFTFGQTGSGKTYTLTGPPPQGEGVPVPPSLTGIMQRTFAWLLDRVHHLGFPVTLRASYLEIYNEQVRDLLSLGSPRPLPVRWNKARGFYVEQLRVVEFSSLEALMELLQMGLSRRQSSSHTLNQASSRSHALLTLYVSRPTVPPVDPGEPPVGGKLCFVDLAGSEKVAATGSRGQLMLEANSINRSLLALGHCISLLLDPQRKQSHIPFRDSKLTKLLADSLGGRGVTLMVACVSPSAQCLPETLSTLRYASRAQRVTTRPQGPKSPGVKPPQQGAVELLQLQEENRRLRFQLDQMQTKAPGIHGARVAWAQRNLYGMLQEFMLENERLSRPPDRKEMRQLRSSRDLAQAEQRVLAQQVHELERHLHSAQALPQQGSAPVCPCSMGPAAPCRVSPRPPWVVEDKMECRSHISPLAGTATLLPLLSPLSSVPSIPGPLGLPTEGVPCATGSSQYWGKTLQEPPVGHRLLHAGLLFLVSCAAGVAEVSSGEMVPRQERLSSPSTGFGLFSRSWGPRPQVTYLFLHGPHPQHLHKALAFPSPHERGGSNLGYWSGRGRPGDTRLILPPHPRRSHSDWTQTQVLAEMLIGEEVVPSAPPMPTGSSNLSPMLRGGSGIPNLTQRPEAVTYQISNSLNLGQSQSQPSESMQGPSQGPSSR</sequence>
<dbReference type="Gene3D" id="3.40.850.10">
    <property type="entry name" value="Kinesin motor domain"/>
    <property type="match status" value="1"/>
</dbReference>
<evidence type="ECO:0000256" key="7">
    <source>
        <dbReference type="ARBA" id="ARBA00023054"/>
    </source>
</evidence>
<reference evidence="14 15" key="1">
    <citation type="journal article" date="2023" name="bioRxiv">
        <title>Conserved and derived expression patterns and positive selection on dental genes reveal complex evolutionary context of ever-growing rodent molars.</title>
        <authorList>
            <person name="Calamari Z.T."/>
            <person name="Song A."/>
            <person name="Cohen E."/>
            <person name="Akter M."/>
            <person name="Roy R.D."/>
            <person name="Hallikas O."/>
            <person name="Christensen M.M."/>
            <person name="Li P."/>
            <person name="Marangoni P."/>
            <person name="Jernvall J."/>
            <person name="Klein O.D."/>
        </authorList>
    </citation>
    <scope>NUCLEOTIDE SEQUENCE [LARGE SCALE GENOMIC DNA]</scope>
    <source>
        <strain evidence="14">V071</strain>
    </source>
</reference>
<feature type="compositionally biased region" description="Low complexity" evidence="12">
    <location>
        <begin position="755"/>
        <end position="768"/>
    </location>
</feature>
<evidence type="ECO:0000313" key="14">
    <source>
        <dbReference type="EMBL" id="KAK7803992.1"/>
    </source>
</evidence>
<dbReference type="FunFam" id="3.40.850.10:FF:000064">
    <property type="entry name" value="Kinesin-like protein"/>
    <property type="match status" value="1"/>
</dbReference>
<evidence type="ECO:0000256" key="8">
    <source>
        <dbReference type="ARBA" id="ARBA00023175"/>
    </source>
</evidence>
<evidence type="ECO:0000256" key="9">
    <source>
        <dbReference type="ARBA" id="ARBA00023212"/>
    </source>
</evidence>
<dbReference type="GO" id="GO:0007018">
    <property type="term" value="P:microtubule-based movement"/>
    <property type="evidence" value="ECO:0007669"/>
    <property type="project" value="InterPro"/>
</dbReference>
<evidence type="ECO:0000256" key="3">
    <source>
        <dbReference type="ARBA" id="ARBA00022553"/>
    </source>
</evidence>
<dbReference type="Proteomes" id="UP001488838">
    <property type="component" value="Unassembled WGS sequence"/>
</dbReference>
<proteinExistence type="inferred from homology"/>
<dbReference type="PROSITE" id="PS00411">
    <property type="entry name" value="KINESIN_MOTOR_1"/>
    <property type="match status" value="1"/>
</dbReference>
<evidence type="ECO:0000256" key="6">
    <source>
        <dbReference type="ARBA" id="ARBA00022840"/>
    </source>
</evidence>
<dbReference type="CDD" id="cd00106">
    <property type="entry name" value="KISc"/>
    <property type="match status" value="1"/>
</dbReference>
<dbReference type="SMART" id="SM00129">
    <property type="entry name" value="KISc"/>
    <property type="match status" value="1"/>
</dbReference>
<dbReference type="SUPFAM" id="SSF52540">
    <property type="entry name" value="P-loop containing nucleoside triphosphate hydrolases"/>
    <property type="match status" value="1"/>
</dbReference>
<name>A0AAW0HNT3_MYOGA</name>
<keyword evidence="8 10" id="KW-0505">Motor protein</keyword>
<dbReference type="Pfam" id="PF00225">
    <property type="entry name" value="Kinesin"/>
    <property type="match status" value="1"/>
</dbReference>
<dbReference type="GO" id="GO:0005874">
    <property type="term" value="C:microtubule"/>
    <property type="evidence" value="ECO:0007669"/>
    <property type="project" value="UniProtKB-KW"/>
</dbReference>
<dbReference type="PRINTS" id="PR00380">
    <property type="entry name" value="KINESINHEAVY"/>
</dbReference>
<dbReference type="GO" id="GO:0051231">
    <property type="term" value="P:spindle elongation"/>
    <property type="evidence" value="ECO:0007669"/>
    <property type="project" value="TreeGrafter"/>
</dbReference>
<keyword evidence="2" id="KW-0963">Cytoplasm</keyword>
<feature type="binding site" evidence="10">
    <location>
        <begin position="133"/>
        <end position="140"/>
    </location>
    <ligand>
        <name>ATP</name>
        <dbReference type="ChEBI" id="CHEBI:30616"/>
    </ligand>
</feature>
<dbReference type="PROSITE" id="PS50067">
    <property type="entry name" value="KINESIN_MOTOR_2"/>
    <property type="match status" value="1"/>
</dbReference>
<keyword evidence="6 10" id="KW-0067">ATP-binding</keyword>
<comment type="caution">
    <text evidence="14">The sequence shown here is derived from an EMBL/GenBank/DDBJ whole genome shotgun (WGS) entry which is preliminary data.</text>
</comment>
<dbReference type="GO" id="GO:0005524">
    <property type="term" value="F:ATP binding"/>
    <property type="evidence" value="ECO:0007669"/>
    <property type="project" value="UniProtKB-UniRule"/>
</dbReference>
<dbReference type="InterPro" id="IPR036961">
    <property type="entry name" value="Kinesin_motor_dom_sf"/>
</dbReference>
<dbReference type="GO" id="GO:0005875">
    <property type="term" value="C:microtubule associated complex"/>
    <property type="evidence" value="ECO:0007669"/>
    <property type="project" value="TreeGrafter"/>
</dbReference>
<dbReference type="InterPro" id="IPR019821">
    <property type="entry name" value="Kinesin_motor_CS"/>
</dbReference>
<accession>A0AAW0HNT3</accession>
<dbReference type="AlphaFoldDB" id="A0AAW0HNT3"/>
<dbReference type="InterPro" id="IPR001752">
    <property type="entry name" value="Kinesin_motor_dom"/>
</dbReference>
<evidence type="ECO:0000256" key="2">
    <source>
        <dbReference type="ARBA" id="ARBA00022490"/>
    </source>
</evidence>
<dbReference type="GO" id="GO:0008017">
    <property type="term" value="F:microtubule binding"/>
    <property type="evidence" value="ECO:0007669"/>
    <property type="project" value="InterPro"/>
</dbReference>
<dbReference type="InterPro" id="IPR027417">
    <property type="entry name" value="P-loop_NTPase"/>
</dbReference>
<feature type="region of interest" description="Disordered" evidence="12">
    <location>
        <begin position="1"/>
        <end position="38"/>
    </location>
</feature>
<keyword evidence="3" id="KW-0597">Phosphoprotein</keyword>
<keyword evidence="15" id="KW-1185">Reference proteome</keyword>
<feature type="region of interest" description="Disordered" evidence="12">
    <location>
        <begin position="383"/>
        <end position="402"/>
    </location>
</feature>